<evidence type="ECO:0000313" key="1">
    <source>
        <dbReference type="EMBL" id="OYT03568.1"/>
    </source>
</evidence>
<proteinExistence type="predicted"/>
<reference evidence="1" key="1">
    <citation type="submission" date="2017-05" db="EMBL/GenBank/DDBJ databases">
        <authorList>
            <person name="Song R."/>
            <person name="Chenine A.L."/>
            <person name="Ruprecht R.M."/>
        </authorList>
    </citation>
    <scope>NUCLEOTIDE SEQUENCE [LARGE SCALE GENOMIC DNA]</scope>
    <source>
        <strain evidence="1">103v</strain>
    </source>
</reference>
<evidence type="ECO:0000313" key="2">
    <source>
        <dbReference type="EMBL" id="QDR72762.1"/>
    </source>
</evidence>
<dbReference type="Proteomes" id="UP000216122">
    <property type="component" value="Unassembled WGS sequence"/>
</dbReference>
<organism evidence="1 3">
    <name type="scientific">Limosilactobacillus reuteri</name>
    <name type="common">Lactobacillus reuteri</name>
    <dbReference type="NCBI Taxonomy" id="1598"/>
    <lineage>
        <taxon>Bacteria</taxon>
        <taxon>Bacillati</taxon>
        <taxon>Bacillota</taxon>
        <taxon>Bacilli</taxon>
        <taxon>Lactobacillales</taxon>
        <taxon>Lactobacillaceae</taxon>
        <taxon>Limosilactobacillus</taxon>
    </lineage>
</organism>
<reference evidence="1 3" key="3">
    <citation type="submission" date="2017-09" db="EMBL/GenBank/DDBJ databases">
        <title>Tripartite evolution among Lactobacillus johnsonii, Lactobacillus taiwanensis, Lactobacillus reuteri and their rodent host.</title>
        <authorList>
            <person name="Wang T."/>
            <person name="Knowles S."/>
            <person name="Cheng C."/>
        </authorList>
    </citation>
    <scope>NUCLEOTIDE SEQUENCE [LARGE SCALE GENOMIC DNA]</scope>
    <source>
        <strain evidence="1 3">103v</strain>
    </source>
</reference>
<sequence>MSNTRYNKIIKINDSYLAVNSIVPILLAKRLKNGALLRKKDTNEGFTPSNFKLVNDKAQATIFTPNQAILVCEAFDYYKLISHQKNAANPQIINIGPKYQSQLRQLTNIKEVDTQRQIPTSTTKDFDSIERFNELTKGFSSPQITKVDVDLTKYQVDSITVQTKDRDNVLANVIDLNNRCVKVLSKNHAISFEVGVSSLKDGHKSTLGYLESWNEVK</sequence>
<evidence type="ECO:0000313" key="4">
    <source>
        <dbReference type="Proteomes" id="UP000316394"/>
    </source>
</evidence>
<gene>
    <name evidence="1" type="ORF">CBG21_05285</name>
    <name evidence="2" type="ORF">FOD75_06515</name>
</gene>
<dbReference type="RefSeq" id="WP_020843004.1">
    <property type="nucleotide sequence ID" value="NZ_CP041676.1"/>
</dbReference>
<evidence type="ECO:0000313" key="3">
    <source>
        <dbReference type="Proteomes" id="UP000216122"/>
    </source>
</evidence>
<dbReference type="EMBL" id="CP041676">
    <property type="protein sequence ID" value="QDR72762.1"/>
    <property type="molecule type" value="Genomic_DNA"/>
</dbReference>
<reference evidence="2 4" key="4">
    <citation type="submission" date="2019-07" db="EMBL/GenBank/DDBJ databases">
        <title>Gastrointestinal microbiota of Peromyscus leucopus, the white-footed mouse.</title>
        <authorList>
            <person name="Milovic A."/>
            <person name="Bassam K."/>
            <person name="Barbour A.G."/>
        </authorList>
    </citation>
    <scope>NUCLEOTIDE SEQUENCE [LARGE SCALE GENOMIC DNA]</scope>
    <source>
        <strain evidence="2 4">LL7</strain>
    </source>
</reference>
<dbReference type="Proteomes" id="UP000316394">
    <property type="component" value="Chromosome"/>
</dbReference>
<protein>
    <submittedName>
        <fullName evidence="1">Uncharacterized protein</fullName>
    </submittedName>
</protein>
<name>A0A1C1ZYQ5_LIMRT</name>
<dbReference type="EMBL" id="NGQC01000032">
    <property type="protein sequence ID" value="OYT03568.1"/>
    <property type="molecule type" value="Genomic_DNA"/>
</dbReference>
<dbReference type="AlphaFoldDB" id="A0A1C1ZYQ5"/>
<reference evidence="3" key="2">
    <citation type="submission" date="2017-05" db="EMBL/GenBank/DDBJ databases">
        <authorList>
            <person name="Lin X.B."/>
            <person name="Stothard P."/>
            <person name="Tasseva G."/>
            <person name="Walter J."/>
        </authorList>
    </citation>
    <scope>NUCLEOTIDE SEQUENCE [LARGE SCALE GENOMIC DNA]</scope>
    <source>
        <strain evidence="3">103v</strain>
    </source>
</reference>
<accession>A0A1C1ZYQ5</accession>